<comment type="catalytic activity">
    <reaction evidence="17">
        <text>all-trans-13,14-dihydroretinol + A = all-trans-retinol + AH2</text>
        <dbReference type="Rhea" id="RHEA:19193"/>
        <dbReference type="ChEBI" id="CHEBI:13193"/>
        <dbReference type="ChEBI" id="CHEBI:17336"/>
        <dbReference type="ChEBI" id="CHEBI:17499"/>
        <dbReference type="ChEBI" id="CHEBI:52075"/>
        <dbReference type="EC" id="1.3.99.23"/>
    </reaction>
</comment>
<comment type="similarity">
    <text evidence="5">Belongs to the carotenoid/retinoid oxidoreductase family. CrtISO subfamily.</text>
</comment>
<sequence length="264" mass="28896">FILEHFGCHPPLKIPHPAVFSPEKVPEKLDAIVIGSGIGGLAAAVLLAKVGRRVLVLEQHGRLGGCCHAFSEKGFEFDTGIHYVGQLHDGSLWRFLVDQLTDGQLEWAPIPPTFDAVVLGEPGRDKAIQLCTGARTYFNRLKEQFPGEEAAIDEFKRLVKVMGVTTGFWVLGVLKLLPLPLVQLLSRSGLLSLLSPFCRMNSRSVKDVVDGLTTNAKLRAVFSYIFPTYGIVPGCWGTLLIFSCPFFSLSLPFSSLTLFLLSLA</sequence>
<dbReference type="AlphaFoldDB" id="A0A803XXC7"/>
<feature type="transmembrane region" description="Helical" evidence="18">
    <location>
        <begin position="31"/>
        <end position="48"/>
    </location>
</feature>
<dbReference type="PANTHER" id="PTHR46091">
    <property type="entry name" value="BLR7054 PROTEIN"/>
    <property type="match status" value="1"/>
</dbReference>
<evidence type="ECO:0000256" key="16">
    <source>
        <dbReference type="ARBA" id="ARBA00041141"/>
    </source>
</evidence>
<keyword evidence="18" id="KW-1133">Transmembrane helix</keyword>
<reference evidence="19" key="3">
    <citation type="submission" date="2025-09" db="UniProtKB">
        <authorList>
            <consortium name="Ensembl"/>
        </authorList>
    </citation>
    <scope>IDENTIFICATION</scope>
</reference>
<evidence type="ECO:0000256" key="4">
    <source>
        <dbReference type="ARBA" id="ARBA00004406"/>
    </source>
</evidence>
<dbReference type="EC" id="1.3.99.23" evidence="15"/>
<dbReference type="GO" id="GO:0005789">
    <property type="term" value="C:endoplasmic reticulum membrane"/>
    <property type="evidence" value="ECO:0007669"/>
    <property type="project" value="UniProtKB-SubCell"/>
</dbReference>
<organism evidence="19 20">
    <name type="scientific">Meleagris gallopavo</name>
    <name type="common">Wild turkey</name>
    <dbReference type="NCBI Taxonomy" id="9103"/>
    <lineage>
        <taxon>Eukaryota</taxon>
        <taxon>Metazoa</taxon>
        <taxon>Chordata</taxon>
        <taxon>Craniata</taxon>
        <taxon>Vertebrata</taxon>
        <taxon>Euteleostomi</taxon>
        <taxon>Archelosauria</taxon>
        <taxon>Archosauria</taxon>
        <taxon>Dinosauria</taxon>
        <taxon>Saurischia</taxon>
        <taxon>Theropoda</taxon>
        <taxon>Coelurosauria</taxon>
        <taxon>Aves</taxon>
        <taxon>Neognathae</taxon>
        <taxon>Galloanserae</taxon>
        <taxon>Galliformes</taxon>
        <taxon>Phasianidae</taxon>
        <taxon>Meleagridinae</taxon>
        <taxon>Meleagris</taxon>
    </lineage>
</organism>
<keyword evidence="10" id="KW-0521">NADP</keyword>
<keyword evidence="18" id="KW-0812">Transmembrane</keyword>
<dbReference type="SUPFAM" id="SSF51905">
    <property type="entry name" value="FAD/NAD(P)-binding domain"/>
    <property type="match status" value="1"/>
</dbReference>
<dbReference type="InterPro" id="IPR036188">
    <property type="entry name" value="FAD/NAD-bd_sf"/>
</dbReference>
<keyword evidence="9" id="KW-0274">FAD</keyword>
<keyword evidence="8" id="KW-0256">Endoplasmic reticulum</keyword>
<evidence type="ECO:0000256" key="10">
    <source>
        <dbReference type="ARBA" id="ARBA00022857"/>
    </source>
</evidence>
<dbReference type="Proteomes" id="UP000001645">
    <property type="component" value="Unplaced"/>
</dbReference>
<reference evidence="19" key="2">
    <citation type="submission" date="2025-08" db="UniProtKB">
        <authorList>
            <consortium name="Ensembl"/>
        </authorList>
    </citation>
    <scope>IDENTIFICATION</scope>
</reference>
<accession>A0A803XXC7</accession>
<evidence type="ECO:0000256" key="1">
    <source>
        <dbReference type="ARBA" id="ARBA00001911"/>
    </source>
</evidence>
<dbReference type="PANTHER" id="PTHR46091:SF1">
    <property type="entry name" value="ALL-TRANS-RETINOL 13,14-REDUCTASE"/>
    <property type="match status" value="1"/>
</dbReference>
<name>A0A803XXC7_MELGA</name>
<evidence type="ECO:0000256" key="17">
    <source>
        <dbReference type="ARBA" id="ARBA00048815"/>
    </source>
</evidence>
<comment type="cofactor">
    <cofactor evidence="3">
        <name>FAD</name>
        <dbReference type="ChEBI" id="CHEBI:57692"/>
    </cofactor>
</comment>
<evidence type="ECO:0000256" key="11">
    <source>
        <dbReference type="ARBA" id="ARBA00023002"/>
    </source>
</evidence>
<evidence type="ECO:0000256" key="8">
    <source>
        <dbReference type="ARBA" id="ARBA00022824"/>
    </source>
</evidence>
<protein>
    <recommendedName>
        <fullName evidence="16">All-trans-retinol 13,14-reductase</fullName>
        <ecNumber evidence="15">1.3.99.23</ecNumber>
    </recommendedName>
</protein>
<keyword evidence="13" id="KW-0443">Lipid metabolism</keyword>
<keyword evidence="12" id="KW-0520">NAD</keyword>
<dbReference type="GeneTree" id="ENSGT00390000017613"/>
<evidence type="ECO:0000256" key="5">
    <source>
        <dbReference type="ARBA" id="ARBA00005855"/>
    </source>
</evidence>
<evidence type="ECO:0000256" key="9">
    <source>
        <dbReference type="ARBA" id="ARBA00022827"/>
    </source>
</evidence>
<evidence type="ECO:0000313" key="20">
    <source>
        <dbReference type="Proteomes" id="UP000001645"/>
    </source>
</evidence>
<keyword evidence="14 18" id="KW-0472">Membrane</keyword>
<keyword evidence="11" id="KW-0560">Oxidoreductase</keyword>
<evidence type="ECO:0000313" key="19">
    <source>
        <dbReference type="Ensembl" id="ENSMGAP00000024173.1"/>
    </source>
</evidence>
<evidence type="ECO:0000256" key="3">
    <source>
        <dbReference type="ARBA" id="ARBA00001974"/>
    </source>
</evidence>
<comment type="subcellular location">
    <subcellularLocation>
        <location evidence="4">Endoplasmic reticulum membrane</location>
        <topology evidence="4">Peripheral membrane protein</topology>
    </subcellularLocation>
</comment>
<keyword evidence="20" id="KW-1185">Reference proteome</keyword>
<comment type="cofactor">
    <cofactor evidence="1">
        <name>NAD(+)</name>
        <dbReference type="ChEBI" id="CHEBI:57540"/>
    </cofactor>
</comment>
<dbReference type="GO" id="GO:0051786">
    <property type="term" value="F:all-trans-retinol 13,14-reductase activity"/>
    <property type="evidence" value="ECO:0007669"/>
    <property type="project" value="UniProtKB-EC"/>
</dbReference>
<dbReference type="InParanoid" id="A0A803XXC7"/>
<dbReference type="FunFam" id="3.50.50.60:FF:000139">
    <property type="entry name" value="All-trans-retinol 13,14-reductase"/>
    <property type="match status" value="1"/>
</dbReference>
<evidence type="ECO:0000256" key="14">
    <source>
        <dbReference type="ARBA" id="ARBA00023136"/>
    </source>
</evidence>
<evidence type="ECO:0000256" key="7">
    <source>
        <dbReference type="ARBA" id="ARBA00022729"/>
    </source>
</evidence>
<evidence type="ECO:0000256" key="12">
    <source>
        <dbReference type="ARBA" id="ARBA00023027"/>
    </source>
</evidence>
<comment type="cofactor">
    <cofactor evidence="2">
        <name>NADP(+)</name>
        <dbReference type="ChEBI" id="CHEBI:58349"/>
    </cofactor>
</comment>
<keyword evidence="6" id="KW-0285">Flavoprotein</keyword>
<evidence type="ECO:0000256" key="6">
    <source>
        <dbReference type="ARBA" id="ARBA00022630"/>
    </source>
</evidence>
<dbReference type="Ensembl" id="ENSMGAT00000034268.1">
    <property type="protein sequence ID" value="ENSMGAP00000024173.1"/>
    <property type="gene ID" value="ENSMGAG00000021117.1"/>
</dbReference>
<dbReference type="Gene3D" id="3.50.50.60">
    <property type="entry name" value="FAD/NAD(P)-binding domain"/>
    <property type="match status" value="1"/>
</dbReference>
<evidence type="ECO:0000256" key="18">
    <source>
        <dbReference type="SAM" id="Phobius"/>
    </source>
</evidence>
<proteinExistence type="inferred from homology"/>
<evidence type="ECO:0000256" key="15">
    <source>
        <dbReference type="ARBA" id="ARBA00038979"/>
    </source>
</evidence>
<evidence type="ECO:0000256" key="13">
    <source>
        <dbReference type="ARBA" id="ARBA00023098"/>
    </source>
</evidence>
<dbReference type="Pfam" id="PF13450">
    <property type="entry name" value="NAD_binding_8"/>
    <property type="match status" value="1"/>
</dbReference>
<keyword evidence="7" id="KW-0732">Signal</keyword>
<reference evidence="19" key="1">
    <citation type="journal article" date="2010" name="PLoS Biol.">
        <title>Multi-platform next-generation sequencing of the domestic turkey (Meleagris gallopavo): genome assembly and analysis.</title>
        <authorList>
            <person name="Dalloul R.A."/>
            <person name="Long J.A."/>
            <person name="Zimin A.V."/>
            <person name="Aslam L."/>
            <person name="Beal K."/>
            <person name="Blomberg L.A."/>
            <person name="Bouffard P."/>
            <person name="Burt D.W."/>
            <person name="Crasta O."/>
            <person name="Crooijmans R.P."/>
            <person name="Cooper K."/>
            <person name="Coulombe R.A."/>
            <person name="De S."/>
            <person name="Delany M.E."/>
            <person name="Dodgson J.B."/>
            <person name="Dong J.J."/>
            <person name="Evans C."/>
            <person name="Frederickson K.M."/>
            <person name="Flicek P."/>
            <person name="Florea L."/>
            <person name="Folkerts O."/>
            <person name="Groenen M.A."/>
            <person name="Harkins T.T."/>
            <person name="Herrero J."/>
            <person name="Hoffmann S."/>
            <person name="Megens H.J."/>
            <person name="Jiang A."/>
            <person name="de Jong P."/>
            <person name="Kaiser P."/>
            <person name="Kim H."/>
            <person name="Kim K.W."/>
            <person name="Kim S."/>
            <person name="Langenberger D."/>
            <person name="Lee M.K."/>
            <person name="Lee T."/>
            <person name="Mane S."/>
            <person name="Marcais G."/>
            <person name="Marz M."/>
            <person name="McElroy A.P."/>
            <person name="Modise T."/>
            <person name="Nefedov M."/>
            <person name="Notredame C."/>
            <person name="Paton I.R."/>
            <person name="Payne W.S."/>
            <person name="Pertea G."/>
            <person name="Prickett D."/>
            <person name="Puiu D."/>
            <person name="Qioa D."/>
            <person name="Raineri E."/>
            <person name="Ruffier M."/>
            <person name="Salzberg S.L."/>
            <person name="Schatz M.C."/>
            <person name="Scheuring C."/>
            <person name="Schmidt C.J."/>
            <person name="Schroeder S."/>
            <person name="Searle S.M."/>
            <person name="Smith E.J."/>
            <person name="Smith J."/>
            <person name="Sonstegard T.S."/>
            <person name="Stadler P.F."/>
            <person name="Tafer H."/>
            <person name="Tu Z.J."/>
            <person name="Van Tassell C.P."/>
            <person name="Vilella A.J."/>
            <person name="Williams K.P."/>
            <person name="Yorke J.A."/>
            <person name="Zhang L."/>
            <person name="Zhang H.B."/>
            <person name="Zhang X."/>
            <person name="Zhang Y."/>
            <person name="Reed K.M."/>
        </authorList>
    </citation>
    <scope>NUCLEOTIDE SEQUENCE [LARGE SCALE GENOMIC DNA]</scope>
</reference>
<dbReference type="InterPro" id="IPR052206">
    <property type="entry name" value="Retinol_saturase"/>
</dbReference>
<evidence type="ECO:0000256" key="2">
    <source>
        <dbReference type="ARBA" id="ARBA00001937"/>
    </source>
</evidence>